<name>A0A1I4PN54_9HYPH</name>
<evidence type="ECO:0000313" key="2">
    <source>
        <dbReference type="Proteomes" id="UP000199048"/>
    </source>
</evidence>
<dbReference type="Gene3D" id="1.20.120.330">
    <property type="entry name" value="Nucleotidyltransferases domain 2"/>
    <property type="match status" value="1"/>
</dbReference>
<accession>A0A1I4PN54</accession>
<dbReference type="AlphaFoldDB" id="A0A1I4PN54"/>
<sequence length="154" mass="16929">MSRELLGTARRLARANPGKPRQSDLKRAISTAYYALFHALAKDCADRLEGTGRDRPDKAWRHAYRALNHGDVKNACKQLRSLGFPAGLIEVGDIFQGLMVQRHSADYDPTHRVTRADALSVIALAEEGIAKLGSATARDRVALAIQLLLKQRSA</sequence>
<keyword evidence="2" id="KW-1185">Reference proteome</keyword>
<proteinExistence type="predicted"/>
<reference evidence="2" key="1">
    <citation type="submission" date="2016-10" db="EMBL/GenBank/DDBJ databases">
        <authorList>
            <person name="Varghese N."/>
            <person name="Submissions S."/>
        </authorList>
    </citation>
    <scope>NUCLEOTIDE SEQUENCE [LARGE SCALE GENOMIC DNA]</scope>
    <source>
        <strain evidence="2">BL36</strain>
    </source>
</reference>
<dbReference type="EMBL" id="FOTK01000025">
    <property type="protein sequence ID" value="SFM29217.1"/>
    <property type="molecule type" value="Genomic_DNA"/>
</dbReference>
<protein>
    <recommendedName>
        <fullName evidence="3">HEPN domain-containing protein</fullName>
    </recommendedName>
</protein>
<dbReference type="Proteomes" id="UP000199048">
    <property type="component" value="Unassembled WGS sequence"/>
</dbReference>
<dbReference type="OrthoDB" id="7845978at2"/>
<gene>
    <name evidence="1" type="ORF">SAMN05192568_102593</name>
</gene>
<evidence type="ECO:0000313" key="1">
    <source>
        <dbReference type="EMBL" id="SFM29217.1"/>
    </source>
</evidence>
<evidence type="ECO:0008006" key="3">
    <source>
        <dbReference type="Google" id="ProtNLM"/>
    </source>
</evidence>
<organism evidence="1 2">
    <name type="scientific">Methylobacterium pseudosasicola</name>
    <dbReference type="NCBI Taxonomy" id="582667"/>
    <lineage>
        <taxon>Bacteria</taxon>
        <taxon>Pseudomonadati</taxon>
        <taxon>Pseudomonadota</taxon>
        <taxon>Alphaproteobacteria</taxon>
        <taxon>Hyphomicrobiales</taxon>
        <taxon>Methylobacteriaceae</taxon>
        <taxon>Methylobacterium</taxon>
    </lineage>
</organism>